<evidence type="ECO:0000256" key="11">
    <source>
        <dbReference type="ARBA" id="ARBA00023303"/>
    </source>
</evidence>
<organism evidence="14 15">
    <name type="scientific">Caproicibacter fermentans</name>
    <dbReference type="NCBI Taxonomy" id="2576756"/>
    <lineage>
        <taxon>Bacteria</taxon>
        <taxon>Bacillati</taxon>
        <taxon>Bacillota</taxon>
        <taxon>Clostridia</taxon>
        <taxon>Eubacteriales</taxon>
        <taxon>Acutalibacteraceae</taxon>
        <taxon>Caproicibacter</taxon>
    </lineage>
</organism>
<dbReference type="AlphaFoldDB" id="A0A7G8TD87"/>
<evidence type="ECO:0000256" key="6">
    <source>
        <dbReference type="ARBA" id="ARBA00022882"/>
    </source>
</evidence>
<evidence type="ECO:0000256" key="9">
    <source>
        <dbReference type="ARBA" id="ARBA00023065"/>
    </source>
</evidence>
<evidence type="ECO:0000256" key="1">
    <source>
        <dbReference type="ARBA" id="ARBA00004141"/>
    </source>
</evidence>
<evidence type="ECO:0000256" key="2">
    <source>
        <dbReference type="ARBA" id="ARBA00022448"/>
    </source>
</evidence>
<gene>
    <name evidence="14" type="ORF">HCR03_04755</name>
</gene>
<feature type="domain" description="Ion transport" evidence="13">
    <location>
        <begin position="22"/>
        <end position="191"/>
    </location>
</feature>
<protein>
    <submittedName>
        <fullName evidence="14">Ion transporter</fullName>
    </submittedName>
</protein>
<dbReference type="GO" id="GO:0008076">
    <property type="term" value="C:voltage-gated potassium channel complex"/>
    <property type="evidence" value="ECO:0007669"/>
    <property type="project" value="InterPro"/>
</dbReference>
<dbReference type="PANTHER" id="PTHR11537:SF254">
    <property type="entry name" value="POTASSIUM VOLTAGE-GATED CHANNEL PROTEIN SHAB"/>
    <property type="match status" value="1"/>
</dbReference>
<dbReference type="Proteomes" id="UP000515909">
    <property type="component" value="Chromosome"/>
</dbReference>
<evidence type="ECO:0000256" key="7">
    <source>
        <dbReference type="ARBA" id="ARBA00022958"/>
    </source>
</evidence>
<proteinExistence type="predicted"/>
<keyword evidence="3" id="KW-0633">Potassium transport</keyword>
<name>A0A7G8TD87_9FIRM</name>
<dbReference type="KEGG" id="cfem:HCR03_04755"/>
<dbReference type="SUPFAM" id="SSF81324">
    <property type="entry name" value="Voltage-gated potassium channels"/>
    <property type="match status" value="1"/>
</dbReference>
<dbReference type="InterPro" id="IPR028325">
    <property type="entry name" value="VG_K_chnl"/>
</dbReference>
<dbReference type="InterPro" id="IPR027359">
    <property type="entry name" value="Volt_channel_dom_sf"/>
</dbReference>
<keyword evidence="2" id="KW-0813">Transport</keyword>
<evidence type="ECO:0000256" key="4">
    <source>
        <dbReference type="ARBA" id="ARBA00022692"/>
    </source>
</evidence>
<keyword evidence="10 12" id="KW-0472">Membrane</keyword>
<dbReference type="GO" id="GO:0005249">
    <property type="term" value="F:voltage-gated potassium channel activity"/>
    <property type="evidence" value="ECO:0007669"/>
    <property type="project" value="InterPro"/>
</dbReference>
<dbReference type="GO" id="GO:0001508">
    <property type="term" value="P:action potential"/>
    <property type="evidence" value="ECO:0007669"/>
    <property type="project" value="TreeGrafter"/>
</dbReference>
<dbReference type="Gene3D" id="1.20.120.350">
    <property type="entry name" value="Voltage-gated potassium channels. Chain C"/>
    <property type="match status" value="1"/>
</dbReference>
<dbReference type="RefSeq" id="WP_187036919.1">
    <property type="nucleotide sequence ID" value="NZ_CP060286.1"/>
</dbReference>
<evidence type="ECO:0000259" key="13">
    <source>
        <dbReference type="Pfam" id="PF00520"/>
    </source>
</evidence>
<feature type="transmembrane region" description="Helical" evidence="12">
    <location>
        <begin position="148"/>
        <end position="168"/>
    </location>
</feature>
<comment type="subcellular location">
    <subcellularLocation>
        <location evidence="1">Membrane</location>
        <topology evidence="1">Multi-pass membrane protein</topology>
    </subcellularLocation>
</comment>
<dbReference type="EMBL" id="CP060286">
    <property type="protein sequence ID" value="QNK41578.1"/>
    <property type="molecule type" value="Genomic_DNA"/>
</dbReference>
<keyword evidence="4 12" id="KW-0812">Transmembrane</keyword>
<keyword evidence="7" id="KW-0630">Potassium</keyword>
<evidence type="ECO:0000313" key="14">
    <source>
        <dbReference type="EMBL" id="QNK41578.1"/>
    </source>
</evidence>
<sequence>MVIRNRIYQIIEPAAEGDKYSRLYDFTMIAIIVVSLVPLAFKQETDLFAGIDNICVTIFIIDYAMRLATADKKLHRGMISFIIYPFTLWGIIDLLSILPSFNILGNSFRVLRIMRLIRSARVFRAFKILRYSKNFEIIISVLKKQKEALLSVCALAVAYIIVSALIIFNVEPDSFSTFFEAIYWATVSLSTFR</sequence>
<evidence type="ECO:0000256" key="10">
    <source>
        <dbReference type="ARBA" id="ARBA00023136"/>
    </source>
</evidence>
<dbReference type="InterPro" id="IPR005821">
    <property type="entry name" value="Ion_trans_dom"/>
</dbReference>
<dbReference type="Gene3D" id="1.10.287.70">
    <property type="match status" value="1"/>
</dbReference>
<keyword evidence="8 12" id="KW-1133">Transmembrane helix</keyword>
<evidence type="ECO:0000256" key="8">
    <source>
        <dbReference type="ARBA" id="ARBA00022989"/>
    </source>
</evidence>
<dbReference type="Pfam" id="PF00520">
    <property type="entry name" value="Ion_trans"/>
    <property type="match status" value="1"/>
</dbReference>
<feature type="transmembrane region" description="Helical" evidence="12">
    <location>
        <begin position="23"/>
        <end position="41"/>
    </location>
</feature>
<reference evidence="14 15" key="1">
    <citation type="submission" date="2020-08" db="EMBL/GenBank/DDBJ databases">
        <title>The isolate Caproiciproducens sp. 7D4C2 produces n-caproate at mildly acidic conditions from hexoses: genome and rBOX comparison with related strains and chain-elongating bacteria.</title>
        <authorList>
            <person name="Esquivel-Elizondo S."/>
            <person name="Bagci C."/>
            <person name="Temovska M."/>
            <person name="Jeon B.S."/>
            <person name="Bessarab I."/>
            <person name="Williams R.B.H."/>
            <person name="Huson D.H."/>
            <person name="Angenent L.T."/>
        </authorList>
    </citation>
    <scope>NUCLEOTIDE SEQUENCE [LARGE SCALE GENOMIC DNA]</scope>
    <source>
        <strain evidence="14 15">7D4C2</strain>
    </source>
</reference>
<accession>A0A7G8TD87</accession>
<feature type="transmembrane region" description="Helical" evidence="12">
    <location>
        <begin position="77"/>
        <end position="98"/>
    </location>
</feature>
<evidence type="ECO:0000256" key="5">
    <source>
        <dbReference type="ARBA" id="ARBA00022826"/>
    </source>
</evidence>
<keyword evidence="5" id="KW-0631">Potassium channel</keyword>
<keyword evidence="6" id="KW-0851">Voltage-gated channel</keyword>
<dbReference type="PRINTS" id="PR00169">
    <property type="entry name" value="KCHANNEL"/>
</dbReference>
<keyword evidence="9" id="KW-0406">Ion transport</keyword>
<keyword evidence="11" id="KW-0407">Ion channel</keyword>
<evidence type="ECO:0000256" key="12">
    <source>
        <dbReference type="SAM" id="Phobius"/>
    </source>
</evidence>
<dbReference type="PANTHER" id="PTHR11537">
    <property type="entry name" value="VOLTAGE-GATED POTASSIUM CHANNEL"/>
    <property type="match status" value="1"/>
</dbReference>
<evidence type="ECO:0000313" key="15">
    <source>
        <dbReference type="Proteomes" id="UP000515909"/>
    </source>
</evidence>
<evidence type="ECO:0000256" key="3">
    <source>
        <dbReference type="ARBA" id="ARBA00022538"/>
    </source>
</evidence>